<evidence type="ECO:0000256" key="4">
    <source>
        <dbReference type="ARBA" id="ARBA00023134"/>
    </source>
</evidence>
<keyword evidence="2" id="KW-0547">Nucleotide-binding</keyword>
<keyword evidence="5" id="KW-0472">Membrane</keyword>
<feature type="domain" description="Dynamin N-terminal" evidence="6">
    <location>
        <begin position="637"/>
        <end position="861"/>
    </location>
</feature>
<dbReference type="AlphaFoldDB" id="A0A0D6Z9Q0"/>
<protein>
    <submittedName>
        <fullName evidence="7">Dynamin family protein</fullName>
    </submittedName>
</protein>
<dbReference type="CDD" id="cd09912">
    <property type="entry name" value="DLP_2"/>
    <property type="match status" value="2"/>
</dbReference>
<evidence type="ECO:0000256" key="1">
    <source>
        <dbReference type="ARBA" id="ARBA00004370"/>
    </source>
</evidence>
<dbReference type="InterPro" id="IPR027094">
    <property type="entry name" value="Mitofusin_fam"/>
</dbReference>
<dbReference type="PANTHER" id="PTHR10465:SF0">
    <property type="entry name" value="SARCALUMENIN"/>
    <property type="match status" value="1"/>
</dbReference>
<organism evidence="7 8">
    <name type="scientific">Mesobacillus subterraneus</name>
    <dbReference type="NCBI Taxonomy" id="285983"/>
    <lineage>
        <taxon>Bacteria</taxon>
        <taxon>Bacillati</taxon>
        <taxon>Bacillota</taxon>
        <taxon>Bacilli</taxon>
        <taxon>Bacillales</taxon>
        <taxon>Bacillaceae</taxon>
        <taxon>Mesobacillus</taxon>
    </lineage>
</organism>
<evidence type="ECO:0000256" key="5">
    <source>
        <dbReference type="ARBA" id="ARBA00023136"/>
    </source>
</evidence>
<dbReference type="EMBL" id="JXIQ01000076">
    <property type="protein sequence ID" value="KIY22232.1"/>
    <property type="molecule type" value="Genomic_DNA"/>
</dbReference>
<name>A0A0D6Z9Q0_9BACI</name>
<dbReference type="InterPro" id="IPR027417">
    <property type="entry name" value="P-loop_NTPase"/>
</dbReference>
<dbReference type="Gene3D" id="3.40.50.300">
    <property type="entry name" value="P-loop containing nucleotide triphosphate hydrolases"/>
    <property type="match status" value="2"/>
</dbReference>
<dbReference type="Pfam" id="PF00350">
    <property type="entry name" value="Dynamin_N"/>
    <property type="match status" value="2"/>
</dbReference>
<reference evidence="7 8" key="1">
    <citation type="submission" date="2015-01" db="EMBL/GenBank/DDBJ databases">
        <title>Draft genome sequences of the supercritical CO2 tolerant bacteria Bacillus subterraneus MITOT1 and Bacillus cereus MIT0214.</title>
        <authorList>
            <person name="Peet K.C."/>
            <person name="Thompson J.R."/>
        </authorList>
    </citation>
    <scope>NUCLEOTIDE SEQUENCE [LARGE SCALE GENOMIC DNA]</scope>
    <source>
        <strain evidence="7 8">MITOT1</strain>
    </source>
</reference>
<dbReference type="SUPFAM" id="SSF52540">
    <property type="entry name" value="P-loop containing nucleoside triphosphate hydrolases"/>
    <property type="match status" value="2"/>
</dbReference>
<accession>A0A0D6Z9Q0</accession>
<keyword evidence="8" id="KW-1185">Reference proteome</keyword>
<dbReference type="OrthoDB" id="5477114at2"/>
<dbReference type="GO" id="GO:0005525">
    <property type="term" value="F:GTP binding"/>
    <property type="evidence" value="ECO:0007669"/>
    <property type="project" value="UniProtKB-KW"/>
</dbReference>
<dbReference type="PATRIC" id="fig|285983.3.peg.447"/>
<evidence type="ECO:0000256" key="2">
    <source>
        <dbReference type="ARBA" id="ARBA00022741"/>
    </source>
</evidence>
<keyword evidence="3" id="KW-0378">Hydrolase</keyword>
<comment type="subcellular location">
    <subcellularLocation>
        <location evidence="1">Membrane</location>
    </subcellularLocation>
</comment>
<dbReference type="GO" id="GO:0016020">
    <property type="term" value="C:membrane"/>
    <property type="evidence" value="ECO:0007669"/>
    <property type="project" value="UniProtKB-SubCell"/>
</dbReference>
<sequence length="1217" mass="139579">MGHTAHQEQKLLGKIVSLYKLVTTNQDGETAEKVRELGKKAMEKEFSIAFCGHFSAGKSSMINRLIGENILPSSPIPTSANLVKIKSGAEYAKVFFRNGGSRLYAAPYDYETVKNFCMDGNEIQGIEISHSGAEFLQHAAIIDTPGIDSTDDAHRIAAESALHLSDIVFYVMDYNHVQSELNFLFTKELTDAGKELYLIINQVDKHQDDELPFEQFKDSVQAAFSDWGVKHSGIFYTSLKVPELSVNQFDELRKFIIERKSKRSELLPVSVFRSLEKLSEDHLSHLEQDVSAQIDQFESILSDLGESDREQLSKELDGIRSQITNIKRKQDPEQEFRAGQNDILKNAYLMPFQTRELAEAYLQSRQPDFKVGLFFSKQKTEQEKAARLSSFYKDLEEKVQSQLDWHIKDFLAKLFRKYHLTQAELQTAANGFKIDFGKELLSEAVKSGARLSGDYVLNYTNDVAEALKNRARKKLEPIKKMFLHSVKLQDDEQVNELVRKEQKYGKLLDAWEELSRIRRKIAENRRQVSEILYGEAIQFEDEVGSVFFADEDEPEMIRNLVRGTREPLEKKMDPLQVHTAPIEQEEREGEQLHHIQQKLIGKLNYAADQIEAIPGLKKISRELKDKAMRIKGREFTVALFGAFSAGKSSFANALVGERILPVSPNPTTAAINKIKPVTKDHPHGSVIVKMKTDKQLKNELERSLRLFGGYVRDFDGSIDLIKTIKLDNSEYSVIEKTHYSFLQAFANGFDHFRDKFGEQLSVDMDSFGEFVAQEEKSCFVESIEVYYDCELTRKGITLVDTPGADSINARHTGVAFDYIKNSDAILFVTYYNHAFSKADREFLLQLGRVKDSFELDKMFFLVNAVDLANSEEEQETVLEYVEGQLVQYGIRKPQLFPVSSLKGLKDKLQPGSSGDQLFNSFEKVFYRFIAKDLMTMAVESAEAKWQQAISMLEKIIRSAEEDKATKAEKRQNLLFEKDRMLTVLAKKSPNILEERLKQEADELVYYIRQRVFLRFGDLFRESFHPALLKDDGRNVKLALESALDDLIESIGYDLAQEMRATSLRLENYIVHLLKEFQQAIITELEKINAAVSISLTENGPLSGMEFEPAYQSLDRTIFKKTLGLFKNPKAFFEKNEKRYMAEELERLLHEPSTEYLQEENSRLKNHYLKEMQQEFEKVQNDFSEQINEYFEGITASLEEKFSVDLVKQALTNLIVDE</sequence>
<dbReference type="Proteomes" id="UP000032512">
    <property type="component" value="Unassembled WGS sequence"/>
</dbReference>
<evidence type="ECO:0000259" key="6">
    <source>
        <dbReference type="Pfam" id="PF00350"/>
    </source>
</evidence>
<proteinExistence type="predicted"/>
<dbReference type="InterPro" id="IPR045063">
    <property type="entry name" value="Dynamin_N"/>
</dbReference>
<dbReference type="GO" id="GO:0003924">
    <property type="term" value="F:GTPase activity"/>
    <property type="evidence" value="ECO:0007669"/>
    <property type="project" value="InterPro"/>
</dbReference>
<dbReference type="PANTHER" id="PTHR10465">
    <property type="entry name" value="TRANSMEMBRANE GTPASE FZO1"/>
    <property type="match status" value="1"/>
</dbReference>
<evidence type="ECO:0000256" key="3">
    <source>
        <dbReference type="ARBA" id="ARBA00022801"/>
    </source>
</evidence>
<feature type="domain" description="Dynamin N-terminal" evidence="6">
    <location>
        <begin position="48"/>
        <end position="202"/>
    </location>
</feature>
<gene>
    <name evidence="7" type="ORF">UB32_09535</name>
</gene>
<evidence type="ECO:0000313" key="8">
    <source>
        <dbReference type="Proteomes" id="UP000032512"/>
    </source>
</evidence>
<dbReference type="RefSeq" id="WP_044393247.1">
    <property type="nucleotide sequence ID" value="NZ_JXIQ01000076.1"/>
</dbReference>
<comment type="caution">
    <text evidence="7">The sequence shown here is derived from an EMBL/GenBank/DDBJ whole genome shotgun (WGS) entry which is preliminary data.</text>
</comment>
<evidence type="ECO:0000313" key="7">
    <source>
        <dbReference type="EMBL" id="KIY22232.1"/>
    </source>
</evidence>
<keyword evidence="4" id="KW-0342">GTP-binding</keyword>